<dbReference type="PANTHER" id="PTHR30121:SF6">
    <property type="entry name" value="SLR6007 PROTEIN"/>
    <property type="match status" value="1"/>
</dbReference>
<dbReference type="OrthoDB" id="5555485at2"/>
<dbReference type="InterPro" id="IPR051162">
    <property type="entry name" value="T4SS_component"/>
</dbReference>
<organism evidence="2 3">
    <name type="scientific">Legionella beliardensis</name>
    <dbReference type="NCBI Taxonomy" id="91822"/>
    <lineage>
        <taxon>Bacteria</taxon>
        <taxon>Pseudomonadati</taxon>
        <taxon>Pseudomonadota</taxon>
        <taxon>Gammaproteobacteria</taxon>
        <taxon>Legionellales</taxon>
        <taxon>Legionellaceae</taxon>
        <taxon>Legionella</taxon>
    </lineage>
</organism>
<evidence type="ECO:0000313" key="3">
    <source>
        <dbReference type="Proteomes" id="UP000254968"/>
    </source>
</evidence>
<proteinExistence type="predicted"/>
<dbReference type="InterPro" id="IPR022303">
    <property type="entry name" value="Conjug_Trfer_ATPase"/>
</dbReference>
<dbReference type="RefSeq" id="WP_115304153.1">
    <property type="nucleotide sequence ID" value="NZ_CAAAHO010000010.1"/>
</dbReference>
<dbReference type="Pfam" id="PF11130">
    <property type="entry name" value="TraC_F_IV"/>
    <property type="match status" value="1"/>
</dbReference>
<evidence type="ECO:0000313" key="2">
    <source>
        <dbReference type="EMBL" id="STX55518.1"/>
    </source>
</evidence>
<dbReference type="AlphaFoldDB" id="A0A378JTB6"/>
<dbReference type="InterPro" id="IPR025955">
    <property type="entry name" value="TraC/Conjuga_ATPase"/>
</dbReference>
<dbReference type="Gene3D" id="3.40.50.300">
    <property type="entry name" value="P-loop containing nucleotide triphosphate hydrolases"/>
    <property type="match status" value="2"/>
</dbReference>
<name>A0A378JTB6_9GAMM</name>
<reference evidence="2 3" key="1">
    <citation type="submission" date="2018-06" db="EMBL/GenBank/DDBJ databases">
        <authorList>
            <consortium name="Pathogen Informatics"/>
            <person name="Doyle S."/>
        </authorList>
    </citation>
    <scope>NUCLEOTIDE SEQUENCE [LARGE SCALE GENOMIC DNA]</scope>
    <source>
        <strain evidence="2 3">NCTC13315</strain>
    </source>
</reference>
<dbReference type="PANTHER" id="PTHR30121">
    <property type="entry name" value="UNCHARACTERIZED PROTEIN YJGR-RELATED"/>
    <property type="match status" value="1"/>
</dbReference>
<feature type="domain" description="Helicase HerA central" evidence="1">
    <location>
        <begin position="492"/>
        <end position="638"/>
    </location>
</feature>
<accession>A0A378JTB6</accession>
<evidence type="ECO:0000259" key="1">
    <source>
        <dbReference type="Pfam" id="PF01935"/>
    </source>
</evidence>
<dbReference type="NCBIfam" id="TIGR03744">
    <property type="entry name" value="traC_PFL_4706"/>
    <property type="match status" value="1"/>
</dbReference>
<gene>
    <name evidence="2" type="ORF">NCTC13315_02890</name>
</gene>
<dbReference type="Proteomes" id="UP000254968">
    <property type="component" value="Unassembled WGS sequence"/>
</dbReference>
<sequence>MRQLHKALDWVIGPQNKDKVSVKAIKKRYETHLPSLAAHWACVDFCDEKNLFLLADGISVGSGFEVGDIAAEAVSPAYIQTLFERIKETFSYVVPLYQENPWVMQLFVQDEYNLKPVLKSIANAVVPACLGSQFTADYLERLNDLMTKMTREQGLFIDPKTDLPYRGRQRRIRVLFYRLYQQGLNVTRAAAVEEHEAILEQIYTKLKAPGLTLKRLTGKNYYQWWARWFHPRPAETDGDVNAWLAKLPYPLDKPAGFTLTQSILGEVKSNDKGFYFDGLPHRVMYVEGLKAPPVPGLLSRERPQDNPKHCYASLDKLPEGSIYTLSVVFADDAAIHAHLQRLEKGIIGTSSLPTLAREDIKEARHELGVGNRLYWVNQAVLYRASDEEALLKVEKTLKHLFFDIKMPLIDVAYDVHPLSSYLNCLPFNFSPLYARKHLSFERLMYASELASLLPVYGRFKGAKQLPCFCFFNRLGEPILFDVLSHAFVSQNSHMALFASSGGGKSVLTGYMVNALMAMKNARIVLFEMGNSFDRLLVHCEHYGKKVSRMLLSKDKSKAVPLNPFCDAYLALPELGYCKDETALNQKAKALHKLTANLDQTALTDESLIAESRDYLSELALALRTMLTEANEGEEQAFTLADESLLLQVLSDAIVHSWEAGISQMLTEHLVAAFKRRIEVEESSRKKERLQDMHDRLLNYVLNPTKAAFFNVPTDPLNDFDIFHVDVSAMKDNKGQLALVMASLLPRILALAEATQDTERPTFLVIDEAHLQFDIEVIVALCLLIAKVARKLGLWLVPVTQNISDLSSARATKILSLLETWIVLGFNEQELTDLQRFKAITPEQEALLRSIDSQKGLYAEAVVLGSRYQGLFRVIPSRYLLALLMTEKQEKAARKTLEQEHGILKAAELMASQMENKATAHHQEDYFFDDDFV</sequence>
<protein>
    <submittedName>
        <fullName evidence="2">Type IV secretory protein VirB4 components</fullName>
    </submittedName>
</protein>
<dbReference type="SUPFAM" id="SSF52540">
    <property type="entry name" value="P-loop containing nucleoside triphosphate hydrolases"/>
    <property type="match status" value="1"/>
</dbReference>
<dbReference type="Pfam" id="PF01935">
    <property type="entry name" value="DUF87"/>
    <property type="match status" value="1"/>
</dbReference>
<dbReference type="EMBL" id="UGNV01000002">
    <property type="protein sequence ID" value="STX55518.1"/>
    <property type="molecule type" value="Genomic_DNA"/>
</dbReference>
<dbReference type="InterPro" id="IPR027417">
    <property type="entry name" value="P-loop_NTPase"/>
</dbReference>
<keyword evidence="3" id="KW-1185">Reference proteome</keyword>
<dbReference type="InterPro" id="IPR002789">
    <property type="entry name" value="HerA_central"/>
</dbReference>